<accession>A0A150PF76</accession>
<evidence type="ECO:0000313" key="2">
    <source>
        <dbReference type="EMBL" id="KYF54333.1"/>
    </source>
</evidence>
<proteinExistence type="predicted"/>
<evidence type="ECO:0000256" key="1">
    <source>
        <dbReference type="SAM" id="MobiDB-lite"/>
    </source>
</evidence>
<protein>
    <submittedName>
        <fullName evidence="2">Uncharacterized protein</fullName>
    </submittedName>
</protein>
<sequence>MGARPAPGTADRPEARPLPSRATGVRDALVTVALSAVAAVAIGSVRAPAADLEKRVAETSDVYVLPPPDEVVTLSLGYRAALADLLWSHVLVSQGLHTFERRRFENLTLLLDAINALDPTFRDPYLFADALITFQTSTTPREEVLKAREIMERGVQHRPLDGELWLALGQFVAFIAPASYLTDAEEKARWRLEGARMLARAAELGGGDANISWQALGGAGILGRAGEREAQIRFLQRTLAVTDDEELRQQIREQLDKLLGERAAEGYRRRLDGFSELWRRDLPFVSKTTMLVLGPPLDPAYCAGGAHADEPRCATTWRAWAERIEQDR</sequence>
<organism evidence="2 3">
    <name type="scientific">Sorangium cellulosum</name>
    <name type="common">Polyangium cellulosum</name>
    <dbReference type="NCBI Taxonomy" id="56"/>
    <lineage>
        <taxon>Bacteria</taxon>
        <taxon>Pseudomonadati</taxon>
        <taxon>Myxococcota</taxon>
        <taxon>Polyangia</taxon>
        <taxon>Polyangiales</taxon>
        <taxon>Polyangiaceae</taxon>
        <taxon>Sorangium</taxon>
    </lineage>
</organism>
<comment type="caution">
    <text evidence="2">The sequence shown here is derived from an EMBL/GenBank/DDBJ whole genome shotgun (WGS) entry which is preliminary data.</text>
</comment>
<name>A0A150PF76_SORCE</name>
<feature type="region of interest" description="Disordered" evidence="1">
    <location>
        <begin position="1"/>
        <end position="20"/>
    </location>
</feature>
<dbReference type="AlphaFoldDB" id="A0A150PF76"/>
<evidence type="ECO:0000313" key="3">
    <source>
        <dbReference type="Proteomes" id="UP000075420"/>
    </source>
</evidence>
<dbReference type="EMBL" id="JELY01001876">
    <property type="protein sequence ID" value="KYF54333.1"/>
    <property type="molecule type" value="Genomic_DNA"/>
</dbReference>
<dbReference type="Proteomes" id="UP000075420">
    <property type="component" value="Unassembled WGS sequence"/>
</dbReference>
<reference evidence="2 3" key="1">
    <citation type="submission" date="2014-02" db="EMBL/GenBank/DDBJ databases">
        <title>The small core and large imbalanced accessory genome model reveals a collaborative survival strategy of Sorangium cellulosum strains in nature.</title>
        <authorList>
            <person name="Han K."/>
            <person name="Peng R."/>
            <person name="Blom J."/>
            <person name="Li Y.-Z."/>
        </authorList>
    </citation>
    <scope>NUCLEOTIDE SEQUENCE [LARGE SCALE GENOMIC DNA]</scope>
    <source>
        <strain evidence="2 3">So0157-25</strain>
    </source>
</reference>
<gene>
    <name evidence="2" type="ORF">BE08_34080</name>
</gene>